<dbReference type="Proteomes" id="UP000604117">
    <property type="component" value="Unassembled WGS sequence"/>
</dbReference>
<organism evidence="4 5">
    <name type="scientific">Asanoa siamensis</name>
    <dbReference type="NCBI Taxonomy" id="926357"/>
    <lineage>
        <taxon>Bacteria</taxon>
        <taxon>Bacillati</taxon>
        <taxon>Actinomycetota</taxon>
        <taxon>Actinomycetes</taxon>
        <taxon>Micromonosporales</taxon>
        <taxon>Micromonosporaceae</taxon>
        <taxon>Asanoa</taxon>
    </lineage>
</organism>
<dbReference type="InterPro" id="IPR046450">
    <property type="entry name" value="PA_dom_sf"/>
</dbReference>
<evidence type="ECO:0000313" key="4">
    <source>
        <dbReference type="EMBL" id="GIF76981.1"/>
    </source>
</evidence>
<feature type="signal peptide" evidence="1">
    <location>
        <begin position="1"/>
        <end position="24"/>
    </location>
</feature>
<evidence type="ECO:0000259" key="3">
    <source>
        <dbReference type="Pfam" id="PF04389"/>
    </source>
</evidence>
<gene>
    <name evidence="4" type="ORF">Asi02nite_64990</name>
</gene>
<reference evidence="4 5" key="1">
    <citation type="submission" date="2021-01" db="EMBL/GenBank/DDBJ databases">
        <title>Whole genome shotgun sequence of Asanoa siamensis NBRC 107932.</title>
        <authorList>
            <person name="Komaki H."/>
            <person name="Tamura T."/>
        </authorList>
    </citation>
    <scope>NUCLEOTIDE SEQUENCE [LARGE SCALE GENOMIC DNA]</scope>
    <source>
        <strain evidence="4 5">NBRC 107932</strain>
    </source>
</reference>
<accession>A0ABQ4D0A7</accession>
<evidence type="ECO:0000256" key="1">
    <source>
        <dbReference type="SAM" id="SignalP"/>
    </source>
</evidence>
<feature type="domain" description="PA" evidence="2">
    <location>
        <begin position="142"/>
        <end position="228"/>
    </location>
</feature>
<dbReference type="SUPFAM" id="SSF52025">
    <property type="entry name" value="PA domain"/>
    <property type="match status" value="1"/>
</dbReference>
<dbReference type="SUPFAM" id="SSF53187">
    <property type="entry name" value="Zn-dependent exopeptidases"/>
    <property type="match status" value="1"/>
</dbReference>
<dbReference type="InterPro" id="IPR045175">
    <property type="entry name" value="M28_fam"/>
</dbReference>
<dbReference type="RefSeq" id="WP_203717841.1">
    <property type="nucleotide sequence ID" value="NZ_BONE01000075.1"/>
</dbReference>
<keyword evidence="5" id="KW-1185">Reference proteome</keyword>
<proteinExistence type="predicted"/>
<comment type="caution">
    <text evidence="4">The sequence shown here is derived from an EMBL/GenBank/DDBJ whole genome shotgun (WGS) entry which is preliminary data.</text>
</comment>
<evidence type="ECO:0000313" key="5">
    <source>
        <dbReference type="Proteomes" id="UP000604117"/>
    </source>
</evidence>
<dbReference type="Pfam" id="PF02225">
    <property type="entry name" value="PA"/>
    <property type="match status" value="1"/>
</dbReference>
<dbReference type="EMBL" id="BONE01000075">
    <property type="protein sequence ID" value="GIF76981.1"/>
    <property type="molecule type" value="Genomic_DNA"/>
</dbReference>
<dbReference type="Gene3D" id="3.50.30.30">
    <property type="match status" value="1"/>
</dbReference>
<sequence length="500" mass="51802">MRKTAISLTALLGAALIAPTPAAAEPRNDSQALRDAVTVDGLMRHTRAFQRIAETNGNSRASGTTGYDRSASYVSDLLTSAGLRVTQQEFTFTFYKEVTPAVVAQVSPTPRNYAAFTADYSPTGDVTGAIVPTNDILIPPGATPSSSSSGCEAADFIPASPSQRQIALVQRGTCDYRTKVINAAAAGYDAVIIFNEGQPGRQDAIPGTLSEPAAIPATLVSYASGAELYAAAQGGTAVGRVATTTEIRPATTRNVFAETVGGNANEVVIAGAHLDSVAKGPGVNDNGSGVAALLEIAVQSAKLQTTTRQKMRFAFWGAEEFGSLGAQHYVDSLSSAQLASISAYLNFDMLGSANFVRFLYDGDGSETGGAAGPAGSATIETTFANYFAAQRLPVKKTAFEFRSDYGPFFDAGVPVGGVHSGFDGLKTAEEAAIFGGTVGAQYDPCYHQACDNLGNVNTTVLHQLADAAAHSIVTLAWAAPVARTPQPARSSIDRSNGTDA</sequence>
<dbReference type="InterPro" id="IPR007484">
    <property type="entry name" value="Peptidase_M28"/>
</dbReference>
<keyword evidence="1" id="KW-0732">Signal</keyword>
<dbReference type="PANTHER" id="PTHR12147">
    <property type="entry name" value="METALLOPEPTIDASE M28 FAMILY MEMBER"/>
    <property type="match status" value="1"/>
</dbReference>
<feature type="domain" description="Peptidase M28" evidence="3">
    <location>
        <begin position="254"/>
        <end position="470"/>
    </location>
</feature>
<dbReference type="Pfam" id="PF04389">
    <property type="entry name" value="Peptidase_M28"/>
    <property type="match status" value="1"/>
</dbReference>
<dbReference type="Gene3D" id="3.40.630.10">
    <property type="entry name" value="Zn peptidases"/>
    <property type="match status" value="1"/>
</dbReference>
<name>A0ABQ4D0A7_9ACTN</name>
<dbReference type="InterPro" id="IPR003137">
    <property type="entry name" value="PA_domain"/>
</dbReference>
<dbReference type="PANTHER" id="PTHR12147:SF26">
    <property type="entry name" value="PEPTIDASE M28 DOMAIN-CONTAINING PROTEIN"/>
    <property type="match status" value="1"/>
</dbReference>
<feature type="chain" id="PRO_5046220152" evidence="1">
    <location>
        <begin position="25"/>
        <end position="500"/>
    </location>
</feature>
<evidence type="ECO:0000259" key="2">
    <source>
        <dbReference type="Pfam" id="PF02225"/>
    </source>
</evidence>
<protein>
    <submittedName>
        <fullName evidence="4">Amidohydrolase</fullName>
    </submittedName>
</protein>